<dbReference type="Gene3D" id="3.40.50.300">
    <property type="entry name" value="P-loop containing nucleotide triphosphate hydrolases"/>
    <property type="match status" value="1"/>
</dbReference>
<keyword evidence="2 5" id="KW-0378">Hydrolase</keyword>
<keyword evidence="8" id="KW-1185">Reference proteome</keyword>
<evidence type="ECO:0000256" key="1">
    <source>
        <dbReference type="ARBA" id="ARBA00022741"/>
    </source>
</evidence>
<gene>
    <name evidence="7" type="ORF">AARE701A_LOCUS7995</name>
</gene>
<evidence type="ECO:0000256" key="4">
    <source>
        <dbReference type="ARBA" id="ARBA00022884"/>
    </source>
</evidence>
<dbReference type="EC" id="3.6.4.13" evidence="5"/>
<evidence type="ECO:0000259" key="6">
    <source>
        <dbReference type="PROSITE" id="PS51194"/>
    </source>
</evidence>
<dbReference type="GO" id="GO:0016787">
    <property type="term" value="F:hydrolase activity"/>
    <property type="evidence" value="ECO:0007669"/>
    <property type="project" value="UniProtKB-KW"/>
</dbReference>
<dbReference type="Pfam" id="PF00271">
    <property type="entry name" value="Helicase_C"/>
    <property type="match status" value="1"/>
</dbReference>
<feature type="domain" description="Helicase C-terminal" evidence="6">
    <location>
        <begin position="74"/>
        <end position="216"/>
    </location>
</feature>
<accession>A0A8S1ZXR7</accession>
<dbReference type="InterPro" id="IPR027417">
    <property type="entry name" value="P-loop_NTPase"/>
</dbReference>
<dbReference type="PROSITE" id="PS51194">
    <property type="entry name" value="HELICASE_CTER"/>
    <property type="match status" value="1"/>
</dbReference>
<sequence>MIIQSKRLIPEGSANALHLGPITATLLVFPELLSIEDRIYRGPTEENSTLKDYHAVNICSAVLQHYCRVSNEKKLPALVSFLKKSPDQKVVIFFSSCSSVEYHYEMMRALDNDLRCLRIHGNLDLKKNLQAFSEFKTNGGGLFLLCSDAVALGPHIQGVDWIVRFDMPLNLGHYLLSVVVQAHRKEASALLLLDDAKILGDDAFRMEFQFVRGDRV</sequence>
<comment type="domain">
    <text evidence="5">The Q motif is unique to and characteristic of the DEAD box family of RNA helicases and controls ATP binding and hydrolysis.</text>
</comment>
<dbReference type="AlphaFoldDB" id="A0A8S1ZXR7"/>
<dbReference type="GO" id="GO:0003723">
    <property type="term" value="F:RNA binding"/>
    <property type="evidence" value="ECO:0007669"/>
    <property type="project" value="UniProtKB-UniRule"/>
</dbReference>
<dbReference type="EMBL" id="LR999453">
    <property type="protein sequence ID" value="CAE5969330.1"/>
    <property type="molecule type" value="Genomic_DNA"/>
</dbReference>
<keyword evidence="3 5" id="KW-0067">ATP-binding</keyword>
<comment type="catalytic activity">
    <reaction evidence="5">
        <text>ATP + H2O = ADP + phosphate + H(+)</text>
        <dbReference type="Rhea" id="RHEA:13065"/>
        <dbReference type="ChEBI" id="CHEBI:15377"/>
        <dbReference type="ChEBI" id="CHEBI:15378"/>
        <dbReference type="ChEBI" id="CHEBI:30616"/>
        <dbReference type="ChEBI" id="CHEBI:43474"/>
        <dbReference type="ChEBI" id="CHEBI:456216"/>
        <dbReference type="EC" id="3.6.4.13"/>
    </reaction>
</comment>
<dbReference type="SUPFAM" id="SSF52540">
    <property type="entry name" value="P-loop containing nucleoside triphosphate hydrolases"/>
    <property type="match status" value="1"/>
</dbReference>
<keyword evidence="1 5" id="KW-0547">Nucleotide-binding</keyword>
<dbReference type="PANTHER" id="PTHR24031">
    <property type="entry name" value="RNA HELICASE"/>
    <property type="match status" value="1"/>
</dbReference>
<evidence type="ECO:0000256" key="3">
    <source>
        <dbReference type="ARBA" id="ARBA00022840"/>
    </source>
</evidence>
<reference evidence="7" key="1">
    <citation type="submission" date="2021-01" db="EMBL/GenBank/DDBJ databases">
        <authorList>
            <person name="Bezrukov I."/>
        </authorList>
    </citation>
    <scope>NUCLEOTIDE SEQUENCE</scope>
</reference>
<organism evidence="7 8">
    <name type="scientific">Arabidopsis arenosa</name>
    <name type="common">Sand rock-cress</name>
    <name type="synonym">Cardaminopsis arenosa</name>
    <dbReference type="NCBI Taxonomy" id="38785"/>
    <lineage>
        <taxon>Eukaryota</taxon>
        <taxon>Viridiplantae</taxon>
        <taxon>Streptophyta</taxon>
        <taxon>Embryophyta</taxon>
        <taxon>Tracheophyta</taxon>
        <taxon>Spermatophyta</taxon>
        <taxon>Magnoliopsida</taxon>
        <taxon>eudicotyledons</taxon>
        <taxon>Gunneridae</taxon>
        <taxon>Pentapetalae</taxon>
        <taxon>rosids</taxon>
        <taxon>malvids</taxon>
        <taxon>Brassicales</taxon>
        <taxon>Brassicaceae</taxon>
        <taxon>Camelineae</taxon>
        <taxon>Arabidopsis</taxon>
    </lineage>
</organism>
<proteinExistence type="inferred from homology"/>
<dbReference type="GO" id="GO:0005524">
    <property type="term" value="F:ATP binding"/>
    <property type="evidence" value="ECO:0007669"/>
    <property type="project" value="UniProtKB-UniRule"/>
</dbReference>
<dbReference type="Proteomes" id="UP000682877">
    <property type="component" value="Chromosome 3"/>
</dbReference>
<protein>
    <recommendedName>
        <fullName evidence="5">ATP-dependent RNA helicase</fullName>
        <ecNumber evidence="5">3.6.4.13</ecNumber>
    </recommendedName>
</protein>
<comment type="similarity">
    <text evidence="5">Belongs to the DEAD box helicase family.</text>
</comment>
<keyword evidence="4 5" id="KW-0694">RNA-binding</keyword>
<comment type="function">
    <text evidence="5">RNA helicase.</text>
</comment>
<evidence type="ECO:0000313" key="7">
    <source>
        <dbReference type="EMBL" id="CAE5969330.1"/>
    </source>
</evidence>
<keyword evidence="5" id="KW-0347">Helicase</keyword>
<dbReference type="InterPro" id="IPR001650">
    <property type="entry name" value="Helicase_C-like"/>
</dbReference>
<dbReference type="GO" id="GO:0003724">
    <property type="term" value="F:RNA helicase activity"/>
    <property type="evidence" value="ECO:0007669"/>
    <property type="project" value="UniProtKB-EC"/>
</dbReference>
<evidence type="ECO:0000256" key="5">
    <source>
        <dbReference type="RuleBase" id="RU365068"/>
    </source>
</evidence>
<evidence type="ECO:0000256" key="2">
    <source>
        <dbReference type="ARBA" id="ARBA00022801"/>
    </source>
</evidence>
<name>A0A8S1ZXR7_ARAAE</name>
<evidence type="ECO:0000313" key="8">
    <source>
        <dbReference type="Proteomes" id="UP000682877"/>
    </source>
</evidence>